<evidence type="ECO:0000259" key="1">
    <source>
        <dbReference type="PROSITE" id="PS50097"/>
    </source>
</evidence>
<evidence type="ECO:0000313" key="2">
    <source>
        <dbReference type="EMBL" id="CAG7687263.1"/>
    </source>
</evidence>
<dbReference type="Proteomes" id="UP000708208">
    <property type="component" value="Unassembled WGS sequence"/>
</dbReference>
<dbReference type="SMART" id="SM00225">
    <property type="entry name" value="BTB"/>
    <property type="match status" value="2"/>
</dbReference>
<sequence>MTNLYHTLKRQIFSMASPRGRTINTFGFPEMAEWDDSCLPAPKITELDSKWLHWHQFIVGLNGTTIQARILHSFPLNYSESYKSLLVDLTLHQKCTEDPFWKLAIIFESHHRGNSKNRAHYHYFLLDRCAVRMFFKGANGKRITRWVHMNSKALLMTTEMQESVTLATFEDPYFISNAALDDLRNEASPISTAELEVEIHGRLKIYCFNSPHSFPGVPNNCEFNEGFGKWVGQDLSLAKRPKLSSNSFNDFVTVGPEDADIKFVMAYDSTKILPAHSFLLAAQSPVLRKMLSMEMVENSKGVITVSDTPYKSMGLFLNLLYGRETAEDLMKLPAGDALNILSLANKYQVDYLVRISCMAIMTYENDDLNAEEIQQMYHAGSLFDIPDLEHRGFQWLKWRRGTAQGYKEVTDLLEEVINDLNTPSHTFVWDWPGTEDNRNGKVDTRLQSKFFQDISSGCNNFFEMDYRPYRPDSISVSSNTEIESKWLYCQQSFEGLNGNPIQTQIIHFYPLNYFQGYNILHFDLTLSQNQTEESFWNLALVIKSHRCGNSHSSTHYHYLSLDRCAVRVFLKGTNGKHFTRWGHVNCTKLVMTCETPKSVVLATIKYPCFISDDVLKELRSDVIGLPTDEFGEIEIYGRLKVCCWHTPSPHVSVDYNNCKINKGFENWFGQDLSFTIRPKMFSNSFNLFSEVGSEDADIKFVMEYDSTKILTAHSFVFAAQSPVLRKMLTIDMVEKRKGVITITDASYSSFELFLNLLYGSKTTDDLLKLPASDVLKILALAHKYQVDYFLRISCMVIMTYENEDLEKGEIRGMYQAGSLFHLPDLEYRAFQWLKWRRDLAQGEG</sequence>
<protein>
    <recommendedName>
        <fullName evidence="1">BTB domain-containing protein</fullName>
    </recommendedName>
</protein>
<organism evidence="2 3">
    <name type="scientific">Allacma fusca</name>
    <dbReference type="NCBI Taxonomy" id="39272"/>
    <lineage>
        <taxon>Eukaryota</taxon>
        <taxon>Metazoa</taxon>
        <taxon>Ecdysozoa</taxon>
        <taxon>Arthropoda</taxon>
        <taxon>Hexapoda</taxon>
        <taxon>Collembola</taxon>
        <taxon>Symphypleona</taxon>
        <taxon>Sminthuridae</taxon>
        <taxon>Allacma</taxon>
    </lineage>
</organism>
<gene>
    <name evidence="2" type="ORF">AFUS01_LOCUS3206</name>
</gene>
<dbReference type="InterPro" id="IPR044714">
    <property type="entry name" value="AtSIBP1-like"/>
</dbReference>
<name>A0A8J2JRH9_9HEXA</name>
<dbReference type="PROSITE" id="PS50097">
    <property type="entry name" value="BTB"/>
    <property type="match status" value="2"/>
</dbReference>
<proteinExistence type="predicted"/>
<reference evidence="2" key="1">
    <citation type="submission" date="2021-06" db="EMBL/GenBank/DDBJ databases">
        <authorList>
            <person name="Hodson N. C."/>
            <person name="Mongue J. A."/>
            <person name="Jaron S. K."/>
        </authorList>
    </citation>
    <scope>NUCLEOTIDE SEQUENCE</scope>
</reference>
<dbReference type="CDD" id="cd18186">
    <property type="entry name" value="BTB_POZ_ZBTB_KLHL-like"/>
    <property type="match status" value="2"/>
</dbReference>
<dbReference type="OrthoDB" id="6359943at2759"/>
<keyword evidence="3" id="KW-1185">Reference proteome</keyword>
<dbReference type="EMBL" id="CAJVCH010019169">
    <property type="protein sequence ID" value="CAG7687263.1"/>
    <property type="molecule type" value="Genomic_DNA"/>
</dbReference>
<dbReference type="AlphaFoldDB" id="A0A8J2JRH9"/>
<dbReference type="InterPro" id="IPR000210">
    <property type="entry name" value="BTB/POZ_dom"/>
</dbReference>
<accession>A0A8J2JRH9</accession>
<dbReference type="Pfam" id="PF00651">
    <property type="entry name" value="BTB"/>
    <property type="match status" value="2"/>
</dbReference>
<dbReference type="PANTHER" id="PTHR46672">
    <property type="entry name" value="OS08G0495500 PROTEIN-RELATED"/>
    <property type="match status" value="1"/>
</dbReference>
<comment type="caution">
    <text evidence="2">The sequence shown here is derived from an EMBL/GenBank/DDBJ whole genome shotgun (WGS) entry which is preliminary data.</text>
</comment>
<feature type="domain" description="BTB" evidence="1">
    <location>
        <begin position="696"/>
        <end position="766"/>
    </location>
</feature>
<feature type="domain" description="BTB" evidence="1">
    <location>
        <begin position="259"/>
        <end position="329"/>
    </location>
</feature>
<evidence type="ECO:0000313" key="3">
    <source>
        <dbReference type="Proteomes" id="UP000708208"/>
    </source>
</evidence>